<organism evidence="2 3">
    <name type="scientific">Vitrella brassicaformis (strain CCMP3155)</name>
    <dbReference type="NCBI Taxonomy" id="1169540"/>
    <lineage>
        <taxon>Eukaryota</taxon>
        <taxon>Sar</taxon>
        <taxon>Alveolata</taxon>
        <taxon>Colpodellida</taxon>
        <taxon>Vitrellaceae</taxon>
        <taxon>Vitrella</taxon>
    </lineage>
</organism>
<sequence>MQETCHLTSLLNRNGVKVIPKEYLMGNKSIVKETDTISIYNECWKGWSDDPVADGRPQIGYNRWALPRRQSIAVTVKCFKADLETRQHSMAAFRKELEALLTVGCHLEDDAAPKDVVRLLGVVKERKTTLIKHRRHSNGKANEESQCFTKFSLVFERQKSRLSTFLRSRQQRGKKAGVGRVFGCCGWGVRSAVDRMTAFGKAELLGGICRGMTRLHKCGVIHGRLSSDSIFINKDNTPMIGGFDDAWVESNSTFKAPPAQPNLTVSPTVILDRRSHKPPRRASQKALFARVDSTGDPRYTAPEVLRGEGLTEAADVYSFGMIMGEVFSRSRPFNENSDAAVVCGRGYSQLLTAPSTIAEAVPAPLREMYDACRRTDPNARPSFSCLLDALQAIVYADEATDTLGTFMGVEYFWDDWELV</sequence>
<evidence type="ECO:0000313" key="3">
    <source>
        <dbReference type="Proteomes" id="UP000041254"/>
    </source>
</evidence>
<keyword evidence="3" id="KW-1185">Reference proteome</keyword>
<feature type="domain" description="Protein kinase" evidence="1">
    <location>
        <begin position="17"/>
        <end position="394"/>
    </location>
</feature>
<evidence type="ECO:0000313" key="2">
    <source>
        <dbReference type="EMBL" id="CEM15982.1"/>
    </source>
</evidence>
<dbReference type="InterPro" id="IPR050167">
    <property type="entry name" value="Ser_Thr_protein_kinase"/>
</dbReference>
<dbReference type="EMBL" id="CDMY01000475">
    <property type="protein sequence ID" value="CEM15982.1"/>
    <property type="molecule type" value="Genomic_DNA"/>
</dbReference>
<dbReference type="AlphaFoldDB" id="A0A0G4FP25"/>
<dbReference type="PhylomeDB" id="A0A0G4FP25"/>
<dbReference type="PROSITE" id="PS50011">
    <property type="entry name" value="PROTEIN_KINASE_DOM"/>
    <property type="match status" value="1"/>
</dbReference>
<dbReference type="STRING" id="1169540.A0A0G4FP25"/>
<dbReference type="Gene3D" id="1.10.510.10">
    <property type="entry name" value="Transferase(Phosphotransferase) domain 1"/>
    <property type="match status" value="1"/>
</dbReference>
<dbReference type="GO" id="GO:0005524">
    <property type="term" value="F:ATP binding"/>
    <property type="evidence" value="ECO:0007669"/>
    <property type="project" value="InterPro"/>
</dbReference>
<dbReference type="InterPro" id="IPR011009">
    <property type="entry name" value="Kinase-like_dom_sf"/>
</dbReference>
<dbReference type="InParanoid" id="A0A0G4FP25"/>
<reference evidence="2 3" key="1">
    <citation type="submission" date="2014-11" db="EMBL/GenBank/DDBJ databases">
        <authorList>
            <person name="Zhu J."/>
            <person name="Qi W."/>
            <person name="Song R."/>
        </authorList>
    </citation>
    <scope>NUCLEOTIDE SEQUENCE [LARGE SCALE GENOMIC DNA]</scope>
</reference>
<gene>
    <name evidence="2" type="ORF">Vbra_9379</name>
</gene>
<dbReference type="SUPFAM" id="SSF56112">
    <property type="entry name" value="Protein kinase-like (PK-like)"/>
    <property type="match status" value="1"/>
</dbReference>
<dbReference type="OrthoDB" id="426353at2759"/>
<dbReference type="InterPro" id="IPR000719">
    <property type="entry name" value="Prot_kinase_dom"/>
</dbReference>
<dbReference type="Pfam" id="PF00069">
    <property type="entry name" value="Pkinase"/>
    <property type="match status" value="1"/>
</dbReference>
<dbReference type="PANTHER" id="PTHR23257:SF963">
    <property type="entry name" value="AT08303P"/>
    <property type="match status" value="1"/>
</dbReference>
<dbReference type="PANTHER" id="PTHR23257">
    <property type="entry name" value="SERINE-THREONINE PROTEIN KINASE"/>
    <property type="match status" value="1"/>
</dbReference>
<dbReference type="VEuPathDB" id="CryptoDB:Vbra_9379"/>
<name>A0A0G4FP25_VITBC</name>
<protein>
    <recommendedName>
        <fullName evidence="1">Protein kinase domain-containing protein</fullName>
    </recommendedName>
</protein>
<proteinExistence type="predicted"/>
<accession>A0A0G4FP25</accession>
<dbReference type="GO" id="GO:0004672">
    <property type="term" value="F:protein kinase activity"/>
    <property type="evidence" value="ECO:0007669"/>
    <property type="project" value="InterPro"/>
</dbReference>
<evidence type="ECO:0000259" key="1">
    <source>
        <dbReference type="PROSITE" id="PS50011"/>
    </source>
</evidence>
<dbReference type="GO" id="GO:0007165">
    <property type="term" value="P:signal transduction"/>
    <property type="evidence" value="ECO:0007669"/>
    <property type="project" value="TreeGrafter"/>
</dbReference>
<dbReference type="Proteomes" id="UP000041254">
    <property type="component" value="Unassembled WGS sequence"/>
</dbReference>
<dbReference type="GO" id="GO:0005737">
    <property type="term" value="C:cytoplasm"/>
    <property type="evidence" value="ECO:0007669"/>
    <property type="project" value="TreeGrafter"/>
</dbReference>